<feature type="region of interest" description="Disordered" evidence="4">
    <location>
        <begin position="956"/>
        <end position="1006"/>
    </location>
</feature>
<gene>
    <name evidence="6" type="ORF">HG535_0D02370</name>
</gene>
<evidence type="ECO:0000259" key="5">
    <source>
        <dbReference type="Pfam" id="PF16755"/>
    </source>
</evidence>
<dbReference type="SUPFAM" id="SSF117289">
    <property type="entry name" value="Nucleoporin domain"/>
    <property type="match status" value="1"/>
</dbReference>
<keyword evidence="2" id="KW-0813">Transport</keyword>
<dbReference type="EMBL" id="CP058607">
    <property type="protein sequence ID" value="QLG72529.1"/>
    <property type="molecule type" value="Genomic_DNA"/>
</dbReference>
<feature type="compositionally biased region" description="Polar residues" evidence="4">
    <location>
        <begin position="1098"/>
        <end position="1118"/>
    </location>
</feature>
<dbReference type="OrthoDB" id="248320at2759"/>
<dbReference type="Pfam" id="PF16755">
    <property type="entry name" value="Beta-prop_NUP159_NUP214"/>
    <property type="match status" value="1"/>
</dbReference>
<dbReference type="RefSeq" id="XP_037144257.1">
    <property type="nucleotide sequence ID" value="XM_037288362.1"/>
</dbReference>
<feature type="compositionally biased region" description="Basic and acidic residues" evidence="4">
    <location>
        <begin position="1074"/>
        <end position="1086"/>
    </location>
</feature>
<dbReference type="KEGG" id="zmk:HG535_0D02370"/>
<evidence type="ECO:0000256" key="2">
    <source>
        <dbReference type="ARBA" id="ARBA00022448"/>
    </source>
</evidence>
<keyword evidence="7" id="KW-1185">Reference proteome</keyword>
<accession>A0A7H9B3L5</accession>
<evidence type="ECO:0000256" key="1">
    <source>
        <dbReference type="ARBA" id="ARBA00004123"/>
    </source>
</evidence>
<feature type="compositionally biased region" description="Basic and acidic residues" evidence="4">
    <location>
        <begin position="1293"/>
        <end position="1308"/>
    </location>
</feature>
<feature type="compositionally biased region" description="Polar residues" evidence="4">
    <location>
        <begin position="1174"/>
        <end position="1193"/>
    </location>
</feature>
<feature type="compositionally biased region" description="Polar residues" evidence="4">
    <location>
        <begin position="1057"/>
        <end position="1072"/>
    </location>
</feature>
<feature type="compositionally biased region" description="Polar residues" evidence="4">
    <location>
        <begin position="452"/>
        <end position="461"/>
    </location>
</feature>
<feature type="region of interest" description="Disordered" evidence="4">
    <location>
        <begin position="1158"/>
        <end position="1323"/>
    </location>
</feature>
<feature type="compositionally biased region" description="Basic and acidic residues" evidence="4">
    <location>
        <begin position="424"/>
        <end position="439"/>
    </location>
</feature>
<evidence type="ECO:0000256" key="3">
    <source>
        <dbReference type="ARBA" id="ARBA00023242"/>
    </source>
</evidence>
<comment type="subcellular location">
    <subcellularLocation>
        <location evidence="1">Nucleus</location>
    </subcellularLocation>
</comment>
<dbReference type="GO" id="GO:0005634">
    <property type="term" value="C:nucleus"/>
    <property type="evidence" value="ECO:0007669"/>
    <property type="project" value="UniProtKB-SubCell"/>
</dbReference>
<evidence type="ECO:0000313" key="6">
    <source>
        <dbReference type="EMBL" id="QLG72529.1"/>
    </source>
</evidence>
<feature type="region of interest" description="Disordered" evidence="4">
    <location>
        <begin position="413"/>
        <end position="483"/>
    </location>
</feature>
<feature type="region of interest" description="Disordered" evidence="4">
    <location>
        <begin position="686"/>
        <end position="757"/>
    </location>
</feature>
<feature type="compositionally biased region" description="Polar residues" evidence="4">
    <location>
        <begin position="1202"/>
        <end position="1231"/>
    </location>
</feature>
<dbReference type="Proteomes" id="UP000509704">
    <property type="component" value="Chromosome 4"/>
</dbReference>
<name>A0A7H9B3L5_ZYGMR</name>
<feature type="compositionally biased region" description="Polar residues" evidence="4">
    <location>
        <begin position="979"/>
        <end position="989"/>
    </location>
</feature>
<protein>
    <recommendedName>
        <fullName evidence="5">Nucleoporin Nup159/Nup146 N-terminal domain-containing protein</fullName>
    </recommendedName>
</protein>
<evidence type="ECO:0000256" key="4">
    <source>
        <dbReference type="SAM" id="MobiDB-lite"/>
    </source>
</evidence>
<dbReference type="InterPro" id="IPR015943">
    <property type="entry name" value="WD40/YVTN_repeat-like_dom_sf"/>
</dbReference>
<dbReference type="Gene3D" id="2.130.10.10">
    <property type="entry name" value="YVTN repeat-like/Quinoprotein amine dehydrogenase"/>
    <property type="match status" value="1"/>
</dbReference>
<sequence length="1675" mass="183534">MSTIGEEIGTITSENFGFKKLGQSTILPSYDEKVPFAALQNFDISNTNNRYVAASADKIVIGELQLLRDFIQNDSHDDASFLWESNLRDIILVKIFSNDTVIAILKNGTVYSVSLSRLGDLKEVHNFSHGIVQSFASKRQNRGFVLESNGTLHTYDPVSGETHNILDSVASFDVFDNVIYTFGKDYTIRAHSLEFNDGKVELKYEVNTPTEMVEEFHDQYFPLSINVLDTNHFLLVYGLLNSESDDEVIYDHKMFIMNNSSTEPIFQESFDITPAFGSVLRYPAYYNLRLFDLVPESKITNIITSSCSSEVTIWDSKEVVQPSQDSERAVLPISKITDNDTNPVGIALDISTTGVIANPCPGVDVVEELPLIYILNNEGSVQIVGLYHSSAIKQGRFNINALREYTTEEEVEEERVTSNVSDMSVKKGDDEGHSDRDFSKLTLVSSVDVETGKSNPIQRSTPPKERQATDTEGPLLSSTASGKSFFDGDKTTCATTSIAGSPVNTKEQSDINKTFIDKQSENSGFGSTYGKPAFGKTEFGKAESGPTVGKLSFGKTALGATEASSPFGKPSFGKTEFGATEASSPFGKPSFGKTEFGATEASSPFGKPSFGKTEFGATEASSPFGKPSFGKTEFGATKASSPFGKPSFGKTEFGATEASSPFGKPSFGKTEFGAMKASSPFGKPSFGKTEFGATEASSPFGKPSFGKTEFGATKASSPFGNPSFGKTAFGTAEASPPFDKMQFGSQESGSAFGKPLFGKTGFGSTESSASFGSLAFGKTQIGGGGSGAAFDKPSFRSTEIVAEKTSSQDEKPSLGRTEFSSAKVSSPFGKAQPISANSGSTFMKAELDKMPSSSTDTSSSDNKDHAPVFGKPEFGKAQFSNAQFDKEFGKSGFRGNLPSSQSDSLKAGKQPFSGFASFNSQTGKLDNPFLSSSNSPSPFANLSDLSLKTSEKNLKTALNDKGEEEVDYSEVIPKDANAEGQTVPVQNKQASDEKSSPIAETADKNVITNEKKSIELRKMGTSIKKEEGNMSEQDQDLRVEGIEESQPEYESEFKGTETGSEMQSVISSNSLANDKAELQDSEKGESIQDSVVNRDLSDNSSSTNEELTNLSDSTIEDTASLTKLSNNDLTKENSISSIAARLKDSANILETGSTIRQSKVKSDVDKSLSPSSSFNNDMKTSSNLGFTFKNMGSTKERRKNLISETNADTNNSYSTIKGASPVISDTENSKINPEVHQTVKEGSFMRNDDPAHISNNYSEQKEKREHCTSTIAGPKHENSGVFKTEVANAKSSKQKESADLEVQKKESRQQSNSKDSNSEESYDALDDFTQDELESAMDSDQVTYNSEKQNTDKEVQTTEVSLEEASTQAVPSIVSQSNQTNPIKYCDFQVQAFENNEVHLATAHLPRPLKEYLTGAMLGQIEYFSQNPTTRLIEKSYHLLCAEMEVLLDNITFLNEFLQDQSMNNLFERTVESLPNLYTWRLTEARKFQDIMTEKVANFSNVSKVQTVYEEISKLTNEDFKSLSNEIKRCKEIYEQLQYSEQNININGLRDHQLKMRMQLREKMSQVYTRLDNVEKSLQVLKLCTVQKDKLGGISLFETLSRDLSGRQNLLSNIERLREELHDLKVGELYVKEKKENDTPLIKGEMETLSIVNVGLSLHNKKELGNILKYRSLDI</sequence>
<proteinExistence type="predicted"/>
<feature type="region of interest" description="Disordered" evidence="4">
    <location>
        <begin position="799"/>
        <end position="919"/>
    </location>
</feature>
<dbReference type="InterPro" id="IPR039462">
    <property type="entry name" value="Nup159/Nup146_N"/>
</dbReference>
<feature type="compositionally biased region" description="Basic and acidic residues" evidence="4">
    <location>
        <begin position="1018"/>
        <end position="1028"/>
    </location>
</feature>
<reference evidence="6 7" key="1">
    <citation type="submission" date="2020-07" db="EMBL/GenBank/DDBJ databases">
        <title>The yeast mating-type switching endonuclease HO is a domesticated member of an unorthodox homing genetic element family.</title>
        <authorList>
            <person name="Coughlan A.Y."/>
            <person name="Lombardi L."/>
            <person name="Braun-Galleani S."/>
            <person name="Martos A.R."/>
            <person name="Galeote V."/>
            <person name="Bigey F."/>
            <person name="Dequin S."/>
            <person name="Byrne K.P."/>
            <person name="Wolfe K.H."/>
        </authorList>
    </citation>
    <scope>NUCLEOTIDE SEQUENCE [LARGE SCALE GENOMIC DNA]</scope>
    <source>
        <strain evidence="6 7">NRRL Y-6702</strain>
    </source>
</reference>
<feature type="compositionally biased region" description="Polar residues" evidence="4">
    <location>
        <begin position="1338"/>
        <end position="1348"/>
    </location>
</feature>
<feature type="domain" description="Nucleoporin Nup159/Nup146 N-terminal" evidence="5">
    <location>
        <begin position="35"/>
        <end position="380"/>
    </location>
</feature>
<feature type="region of interest" description="Disordered" evidence="4">
    <location>
        <begin position="567"/>
        <end position="666"/>
    </location>
</feature>
<organism evidence="6 7">
    <name type="scientific">Zygotorulaspora mrakii</name>
    <name type="common">Zygosaccharomyces mrakii</name>
    <dbReference type="NCBI Taxonomy" id="42260"/>
    <lineage>
        <taxon>Eukaryota</taxon>
        <taxon>Fungi</taxon>
        <taxon>Dikarya</taxon>
        <taxon>Ascomycota</taxon>
        <taxon>Saccharomycotina</taxon>
        <taxon>Saccharomycetes</taxon>
        <taxon>Saccharomycetales</taxon>
        <taxon>Saccharomycetaceae</taxon>
        <taxon>Zygotorulaspora</taxon>
    </lineage>
</organism>
<feature type="region of interest" description="Disordered" evidence="4">
    <location>
        <begin position="1018"/>
        <end position="1118"/>
    </location>
</feature>
<dbReference type="GeneID" id="59236253"/>
<feature type="region of interest" description="Disordered" evidence="4">
    <location>
        <begin position="1336"/>
        <end position="1364"/>
    </location>
</feature>
<keyword evidence="3" id="KW-0539">Nucleus</keyword>
<evidence type="ECO:0000313" key="7">
    <source>
        <dbReference type="Proteomes" id="UP000509704"/>
    </source>
</evidence>